<dbReference type="EMBL" id="CAUYUJ010002973">
    <property type="protein sequence ID" value="CAK0803201.1"/>
    <property type="molecule type" value="Genomic_DNA"/>
</dbReference>
<proteinExistence type="predicted"/>
<organism evidence="1 2">
    <name type="scientific">Prorocentrum cordatum</name>
    <dbReference type="NCBI Taxonomy" id="2364126"/>
    <lineage>
        <taxon>Eukaryota</taxon>
        <taxon>Sar</taxon>
        <taxon>Alveolata</taxon>
        <taxon>Dinophyceae</taxon>
        <taxon>Prorocentrales</taxon>
        <taxon>Prorocentraceae</taxon>
        <taxon>Prorocentrum</taxon>
    </lineage>
</organism>
<reference evidence="1" key="1">
    <citation type="submission" date="2023-10" db="EMBL/GenBank/DDBJ databases">
        <authorList>
            <person name="Chen Y."/>
            <person name="Shah S."/>
            <person name="Dougan E. K."/>
            <person name="Thang M."/>
            <person name="Chan C."/>
        </authorList>
    </citation>
    <scope>NUCLEOTIDE SEQUENCE [LARGE SCALE GENOMIC DNA]</scope>
</reference>
<feature type="non-terminal residue" evidence="1">
    <location>
        <position position="141"/>
    </location>
</feature>
<sequence length="141" mass="14594">MAAEARPLARAAALSAGCALFVCVVGAVVGRRGRPGAARRAGPIVLDTSLNLNCSGPGETCALTGCCSRVGESCFMTRPGLIEDGTVVEKWEAMCMPKCVPGKGGPELCVKLSWPSQLGAANLKLQTKRSKLGDSMYCFSA</sequence>
<accession>A0ABN9QEP8</accession>
<gene>
    <name evidence="1" type="ORF">PCOR1329_LOCUS10479</name>
</gene>
<evidence type="ECO:0000313" key="2">
    <source>
        <dbReference type="Proteomes" id="UP001189429"/>
    </source>
</evidence>
<evidence type="ECO:0008006" key="3">
    <source>
        <dbReference type="Google" id="ProtNLM"/>
    </source>
</evidence>
<dbReference type="Proteomes" id="UP001189429">
    <property type="component" value="Unassembled WGS sequence"/>
</dbReference>
<keyword evidence="2" id="KW-1185">Reference proteome</keyword>
<evidence type="ECO:0000313" key="1">
    <source>
        <dbReference type="EMBL" id="CAK0803201.1"/>
    </source>
</evidence>
<comment type="caution">
    <text evidence="1">The sequence shown here is derived from an EMBL/GenBank/DDBJ whole genome shotgun (WGS) entry which is preliminary data.</text>
</comment>
<protein>
    <recommendedName>
        <fullName evidence="3">Phospholipid scramblase</fullName>
    </recommendedName>
</protein>
<name>A0ABN9QEP8_9DINO</name>